<protein>
    <submittedName>
        <fullName evidence="1">Uncharacterized protein</fullName>
    </submittedName>
</protein>
<gene>
    <name evidence="1" type="ORF">QFC19_008579</name>
</gene>
<name>A0ACC2V157_9TREE</name>
<accession>A0ACC2V157</accession>
<keyword evidence="2" id="KW-1185">Reference proteome</keyword>
<dbReference type="Proteomes" id="UP001241377">
    <property type="component" value="Unassembled WGS sequence"/>
</dbReference>
<reference evidence="1" key="1">
    <citation type="submission" date="2023-04" db="EMBL/GenBank/DDBJ databases">
        <title>Draft Genome sequencing of Naganishia species isolated from polar environments using Oxford Nanopore Technology.</title>
        <authorList>
            <person name="Leo P."/>
            <person name="Venkateswaran K."/>
        </authorList>
    </citation>
    <scope>NUCLEOTIDE SEQUENCE</scope>
    <source>
        <strain evidence="1">MNA-CCFEE 5261</strain>
    </source>
</reference>
<evidence type="ECO:0000313" key="1">
    <source>
        <dbReference type="EMBL" id="KAJ9092855.1"/>
    </source>
</evidence>
<comment type="caution">
    <text evidence="1">The sequence shown here is derived from an EMBL/GenBank/DDBJ whole genome shotgun (WGS) entry which is preliminary data.</text>
</comment>
<sequence>MNKQAGHTGHPLRPTGEPASVPSSLTYVPPSTGSQQLQWALVPVWRSEADAQTQTSQLAAPRPGFAASRMSQRMPSLSFPQLNSSGVYQPVSAYHQENSGNPQSTTGLLRFAPNSSQFQEADVKATSVKNYDPNQMHGMIGTAYPSSAIQQFFRPAEGQNAGQEPSHPDSTLYFPEFNGFSQQSSYPLKASSTGTSFSSQDYTNVAPMQTCGSSVGSPPYTPLPTSTVSSYTSAGEMCRQQQDQIKQVYPPTMFMQTLPETPALASPIQERFRPNIMPVETGMVGLGIMMPGM</sequence>
<organism evidence="1 2">
    <name type="scientific">Naganishia cerealis</name>
    <dbReference type="NCBI Taxonomy" id="610337"/>
    <lineage>
        <taxon>Eukaryota</taxon>
        <taxon>Fungi</taxon>
        <taxon>Dikarya</taxon>
        <taxon>Basidiomycota</taxon>
        <taxon>Agaricomycotina</taxon>
        <taxon>Tremellomycetes</taxon>
        <taxon>Filobasidiales</taxon>
        <taxon>Filobasidiaceae</taxon>
        <taxon>Naganishia</taxon>
    </lineage>
</organism>
<dbReference type="EMBL" id="JASBWR010000130">
    <property type="protein sequence ID" value="KAJ9092855.1"/>
    <property type="molecule type" value="Genomic_DNA"/>
</dbReference>
<evidence type="ECO:0000313" key="2">
    <source>
        <dbReference type="Proteomes" id="UP001241377"/>
    </source>
</evidence>
<proteinExistence type="predicted"/>